<keyword evidence="2" id="KW-1185">Reference proteome</keyword>
<accession>A0A5N5FMM6</accession>
<reference evidence="1 2" key="1">
    <citation type="submission" date="2019-09" db="EMBL/GenBank/DDBJ databases">
        <authorList>
            <person name="Ou C."/>
        </authorList>
    </citation>
    <scope>NUCLEOTIDE SEQUENCE [LARGE SCALE GENOMIC DNA]</scope>
    <source>
        <strain evidence="1">S2</strain>
        <tissue evidence="1">Leaf</tissue>
    </source>
</reference>
<evidence type="ECO:0000313" key="2">
    <source>
        <dbReference type="Proteomes" id="UP000327157"/>
    </source>
</evidence>
<dbReference type="Proteomes" id="UP000327157">
    <property type="component" value="Unassembled WGS sequence"/>
</dbReference>
<dbReference type="AlphaFoldDB" id="A0A5N5FMM6"/>
<sequence length="66" mass="6973">MGGPLGLHGDVSTDVAIASELKAWQLLVRQLGAIKPNCLGILSTGGLALRSRRKGLLKRYGSITFP</sequence>
<name>A0A5N5FMM6_9ROSA</name>
<organism evidence="1 2">
    <name type="scientific">Pyrus ussuriensis x Pyrus communis</name>
    <dbReference type="NCBI Taxonomy" id="2448454"/>
    <lineage>
        <taxon>Eukaryota</taxon>
        <taxon>Viridiplantae</taxon>
        <taxon>Streptophyta</taxon>
        <taxon>Embryophyta</taxon>
        <taxon>Tracheophyta</taxon>
        <taxon>Spermatophyta</taxon>
        <taxon>Magnoliopsida</taxon>
        <taxon>eudicotyledons</taxon>
        <taxon>Gunneridae</taxon>
        <taxon>Pentapetalae</taxon>
        <taxon>rosids</taxon>
        <taxon>fabids</taxon>
        <taxon>Rosales</taxon>
        <taxon>Rosaceae</taxon>
        <taxon>Amygdaloideae</taxon>
        <taxon>Maleae</taxon>
        <taxon>Pyrus</taxon>
    </lineage>
</organism>
<reference evidence="1 2" key="2">
    <citation type="submission" date="2019-11" db="EMBL/GenBank/DDBJ databases">
        <title>A de novo genome assembly of a pear dwarfing rootstock.</title>
        <authorList>
            <person name="Wang F."/>
            <person name="Wang J."/>
            <person name="Li S."/>
            <person name="Zhang Y."/>
            <person name="Fang M."/>
            <person name="Ma L."/>
            <person name="Zhao Y."/>
            <person name="Jiang S."/>
        </authorList>
    </citation>
    <scope>NUCLEOTIDE SEQUENCE [LARGE SCALE GENOMIC DNA]</scope>
    <source>
        <strain evidence="1">S2</strain>
        <tissue evidence="1">Leaf</tissue>
    </source>
</reference>
<protein>
    <submittedName>
        <fullName evidence="1">Uncharacterized protein</fullName>
    </submittedName>
</protein>
<gene>
    <name evidence="1" type="ORF">D8674_039597</name>
</gene>
<comment type="caution">
    <text evidence="1">The sequence shown here is derived from an EMBL/GenBank/DDBJ whole genome shotgun (WGS) entry which is preliminary data.</text>
</comment>
<dbReference type="EMBL" id="SMOL01000627">
    <property type="protein sequence ID" value="KAB2604405.1"/>
    <property type="molecule type" value="Genomic_DNA"/>
</dbReference>
<proteinExistence type="predicted"/>
<evidence type="ECO:0000313" key="1">
    <source>
        <dbReference type="EMBL" id="KAB2604405.1"/>
    </source>
</evidence>